<feature type="site" description="Discriminates between blocked and unblocked aminoacyl-tRNA" evidence="7">
    <location>
        <position position="9"/>
    </location>
</feature>
<feature type="binding site" evidence="7">
    <location>
        <position position="112"/>
    </location>
    <ligand>
        <name>tRNA</name>
        <dbReference type="ChEBI" id="CHEBI:17843"/>
    </ligand>
</feature>
<name>A0ABS5IDR4_9PROT</name>
<comment type="subcellular location">
    <subcellularLocation>
        <location evidence="7">Cytoplasm</location>
    </subcellularLocation>
</comment>
<evidence type="ECO:0000256" key="10">
    <source>
        <dbReference type="SAM" id="MobiDB-lite"/>
    </source>
</evidence>
<feature type="site" description="Stabilizes the basic form of H active site to accept a proton" evidence="7">
    <location>
        <position position="91"/>
    </location>
</feature>
<evidence type="ECO:0000256" key="8">
    <source>
        <dbReference type="RuleBase" id="RU000673"/>
    </source>
</evidence>
<comment type="similarity">
    <text evidence="5 7 9">Belongs to the PTH family.</text>
</comment>
<feature type="binding site" evidence="7">
    <location>
        <position position="66"/>
    </location>
    <ligand>
        <name>tRNA</name>
        <dbReference type="ChEBI" id="CHEBI:17843"/>
    </ligand>
</feature>
<evidence type="ECO:0000256" key="5">
    <source>
        <dbReference type="ARBA" id="ARBA00038063"/>
    </source>
</evidence>
<dbReference type="EMBL" id="JAGTUF010000006">
    <property type="protein sequence ID" value="MBR9971873.1"/>
    <property type="molecule type" value="Genomic_DNA"/>
</dbReference>
<feature type="binding site" evidence="7">
    <location>
        <position position="14"/>
    </location>
    <ligand>
        <name>tRNA</name>
        <dbReference type="ChEBI" id="CHEBI:17843"/>
    </ligand>
</feature>
<dbReference type="CDD" id="cd00462">
    <property type="entry name" value="PTH"/>
    <property type="match status" value="1"/>
</dbReference>
<dbReference type="PANTHER" id="PTHR17224:SF1">
    <property type="entry name" value="PEPTIDYL-TRNA HYDROLASE"/>
    <property type="match status" value="1"/>
</dbReference>
<evidence type="ECO:0000256" key="1">
    <source>
        <dbReference type="ARBA" id="ARBA00013260"/>
    </source>
</evidence>
<feature type="binding site" evidence="7">
    <location>
        <position position="64"/>
    </location>
    <ligand>
        <name>tRNA</name>
        <dbReference type="ChEBI" id="CHEBI:17843"/>
    </ligand>
</feature>
<dbReference type="Gene3D" id="3.40.50.1470">
    <property type="entry name" value="Peptidyl-tRNA hydrolase"/>
    <property type="match status" value="1"/>
</dbReference>
<dbReference type="HAMAP" id="MF_00083">
    <property type="entry name" value="Pept_tRNA_hydro_bact"/>
    <property type="match status" value="1"/>
</dbReference>
<evidence type="ECO:0000313" key="12">
    <source>
        <dbReference type="Proteomes" id="UP000680714"/>
    </source>
</evidence>
<keyword evidence="12" id="KW-1185">Reference proteome</keyword>
<keyword evidence="3 7" id="KW-0378">Hydrolase</keyword>
<accession>A0ABS5IDR4</accession>
<keyword evidence="2 7" id="KW-0820">tRNA-binding</keyword>
<keyword evidence="7" id="KW-0963">Cytoplasm</keyword>
<comment type="caution">
    <text evidence="11">The sequence shown here is derived from an EMBL/GenBank/DDBJ whole genome shotgun (WGS) entry which is preliminary data.</text>
</comment>
<evidence type="ECO:0000256" key="3">
    <source>
        <dbReference type="ARBA" id="ARBA00022801"/>
    </source>
</evidence>
<evidence type="ECO:0000313" key="11">
    <source>
        <dbReference type="EMBL" id="MBR9971873.1"/>
    </source>
</evidence>
<dbReference type="PROSITE" id="PS01196">
    <property type="entry name" value="PEPT_TRNA_HYDROL_2"/>
    <property type="match status" value="1"/>
</dbReference>
<dbReference type="InterPro" id="IPR036416">
    <property type="entry name" value="Pept_tRNA_hydro_sf"/>
</dbReference>
<dbReference type="InterPro" id="IPR001328">
    <property type="entry name" value="Pept_tRNA_hydro"/>
</dbReference>
<protein>
    <recommendedName>
        <fullName evidence="6 7">Peptidyl-tRNA hydrolase</fullName>
        <shortName evidence="7">Pth</shortName>
        <ecNumber evidence="1 7">3.1.1.29</ecNumber>
    </recommendedName>
</protein>
<dbReference type="RefSeq" id="WP_211548058.1">
    <property type="nucleotide sequence ID" value="NZ_JAGTUF010000006.1"/>
</dbReference>
<comment type="function">
    <text evidence="7">Hydrolyzes ribosome-free peptidyl-tRNAs (with 1 or more amino acids incorporated), which drop off the ribosome during protein synthesis, or as a result of ribosome stalling.</text>
</comment>
<organism evidence="11 12">
    <name type="scientific">Magnetospirillum sulfuroxidans</name>
    <dbReference type="NCBI Taxonomy" id="611300"/>
    <lineage>
        <taxon>Bacteria</taxon>
        <taxon>Pseudomonadati</taxon>
        <taxon>Pseudomonadota</taxon>
        <taxon>Alphaproteobacteria</taxon>
        <taxon>Rhodospirillales</taxon>
        <taxon>Rhodospirillaceae</taxon>
        <taxon>Magnetospirillum</taxon>
    </lineage>
</organism>
<feature type="region of interest" description="Disordered" evidence="10">
    <location>
        <begin position="187"/>
        <end position="230"/>
    </location>
</feature>
<dbReference type="Proteomes" id="UP000680714">
    <property type="component" value="Unassembled WGS sequence"/>
</dbReference>
<dbReference type="PROSITE" id="PS01195">
    <property type="entry name" value="PEPT_TRNA_HYDROL_1"/>
    <property type="match status" value="1"/>
</dbReference>
<feature type="active site" description="Proton acceptor" evidence="7">
    <location>
        <position position="19"/>
    </location>
</feature>
<dbReference type="EC" id="3.1.1.29" evidence="1 7"/>
<dbReference type="SUPFAM" id="SSF53178">
    <property type="entry name" value="Peptidyl-tRNA hydrolase-like"/>
    <property type="match status" value="1"/>
</dbReference>
<sequence length="230" mass="24332">MILVVGLGNPGPEYAQNRHNIGFMAADELVRRHSFGPWRTKFQGEIAEGSIDGVKVLVLKPLTYMNLSGQAVAAAARFLKIAVEDVVVIHDELDVAPGRVKVKRGGGAGGHNGLKSIDAHLGANYRRIRLGIGHPGDKDRVSGYVLHDFAKAESWVGPLLDAVADALPRMLAGDDAGFMNRVAVLTAPPKPKKDKPAADAKPAVPSSPPPPAPQGSLAEALKAALERKKD</sequence>
<evidence type="ECO:0000256" key="4">
    <source>
        <dbReference type="ARBA" id="ARBA00022884"/>
    </source>
</evidence>
<evidence type="ECO:0000256" key="6">
    <source>
        <dbReference type="ARBA" id="ARBA00050038"/>
    </source>
</evidence>
<gene>
    <name evidence="7 11" type="primary">pth</name>
    <name evidence="11" type="ORF">KEC16_09105</name>
</gene>
<keyword evidence="4 7" id="KW-0694">RNA-binding</keyword>
<reference evidence="11 12" key="1">
    <citation type="submission" date="2021-04" db="EMBL/GenBank/DDBJ databases">
        <title>Magnetospirillum sulfuroxidans sp. nov., a facultative chemolithoautotrophic sulfur-oxidizing alphaproteobacterium isolated from freshwater sediment and proposals for Paramagetospirillum gen. nov., and Magnetospirillaceae fam. nov.</title>
        <authorList>
            <person name="Koziaeva V."/>
            <person name="Geelhoed J.S."/>
            <person name="Sorokin D.Y."/>
            <person name="Grouzdev D.S."/>
        </authorList>
    </citation>
    <scope>NUCLEOTIDE SEQUENCE [LARGE SCALE GENOMIC DNA]</scope>
    <source>
        <strain evidence="11 12">J10</strain>
    </source>
</reference>
<comment type="function">
    <text evidence="7">Catalyzes the release of premature peptidyl moieties from peptidyl-tRNA molecules trapped in stalled 50S ribosomal subunits, and thus maintains levels of free tRNAs and 50S ribosomes.</text>
</comment>
<dbReference type="Pfam" id="PF01195">
    <property type="entry name" value="Pept_tRNA_hydro"/>
    <property type="match status" value="1"/>
</dbReference>
<proteinExistence type="inferred from homology"/>
<dbReference type="GO" id="GO:0004045">
    <property type="term" value="F:peptidyl-tRNA hydrolase activity"/>
    <property type="evidence" value="ECO:0007669"/>
    <property type="project" value="UniProtKB-EC"/>
</dbReference>
<dbReference type="PANTHER" id="PTHR17224">
    <property type="entry name" value="PEPTIDYL-TRNA HYDROLASE"/>
    <property type="match status" value="1"/>
</dbReference>
<evidence type="ECO:0000256" key="2">
    <source>
        <dbReference type="ARBA" id="ARBA00022555"/>
    </source>
</evidence>
<dbReference type="NCBIfam" id="TIGR00447">
    <property type="entry name" value="pth"/>
    <property type="match status" value="1"/>
</dbReference>
<comment type="catalytic activity">
    <reaction evidence="7 8">
        <text>an N-acyl-L-alpha-aminoacyl-tRNA + H2O = an N-acyl-L-amino acid + a tRNA + H(+)</text>
        <dbReference type="Rhea" id="RHEA:54448"/>
        <dbReference type="Rhea" id="RHEA-COMP:10123"/>
        <dbReference type="Rhea" id="RHEA-COMP:13883"/>
        <dbReference type="ChEBI" id="CHEBI:15377"/>
        <dbReference type="ChEBI" id="CHEBI:15378"/>
        <dbReference type="ChEBI" id="CHEBI:59874"/>
        <dbReference type="ChEBI" id="CHEBI:78442"/>
        <dbReference type="ChEBI" id="CHEBI:138191"/>
        <dbReference type="EC" id="3.1.1.29"/>
    </reaction>
</comment>
<comment type="subunit">
    <text evidence="7">Monomer.</text>
</comment>
<evidence type="ECO:0000256" key="7">
    <source>
        <dbReference type="HAMAP-Rule" id="MF_00083"/>
    </source>
</evidence>
<evidence type="ECO:0000256" key="9">
    <source>
        <dbReference type="RuleBase" id="RU004320"/>
    </source>
</evidence>
<dbReference type="InterPro" id="IPR018171">
    <property type="entry name" value="Pept_tRNA_hydro_CS"/>
</dbReference>